<dbReference type="GO" id="GO:0002682">
    <property type="term" value="P:regulation of immune system process"/>
    <property type="evidence" value="ECO:0007669"/>
    <property type="project" value="TreeGrafter"/>
</dbReference>
<evidence type="ECO:0000313" key="15">
    <source>
        <dbReference type="Proteomes" id="UP000228934"/>
    </source>
</evidence>
<dbReference type="AlphaFoldDB" id="A0A2G9SKL6"/>
<dbReference type="GO" id="GO:0000978">
    <property type="term" value="F:RNA polymerase II cis-regulatory region sequence-specific DNA binding"/>
    <property type="evidence" value="ECO:0007669"/>
    <property type="project" value="TreeGrafter"/>
</dbReference>
<keyword evidence="3" id="KW-0479">Metal-binding</keyword>
<feature type="domain" description="C2H2-type" evidence="13">
    <location>
        <begin position="337"/>
        <end position="364"/>
    </location>
</feature>
<reference evidence="15" key="1">
    <citation type="journal article" date="2017" name="Nat. Commun.">
        <title>The North American bullfrog draft genome provides insight into hormonal regulation of long noncoding RNA.</title>
        <authorList>
            <person name="Hammond S.A."/>
            <person name="Warren R.L."/>
            <person name="Vandervalk B.P."/>
            <person name="Kucuk E."/>
            <person name="Khan H."/>
            <person name="Gibb E.A."/>
            <person name="Pandoh P."/>
            <person name="Kirk H."/>
            <person name="Zhao Y."/>
            <person name="Jones M."/>
            <person name="Mungall A.J."/>
            <person name="Coope R."/>
            <person name="Pleasance S."/>
            <person name="Moore R.A."/>
            <person name="Holt R.A."/>
            <person name="Round J.M."/>
            <person name="Ohora S."/>
            <person name="Walle B.V."/>
            <person name="Veldhoen N."/>
            <person name="Helbing C.C."/>
            <person name="Birol I."/>
        </authorList>
    </citation>
    <scope>NUCLEOTIDE SEQUENCE [LARGE SCALE GENOMIC DNA]</scope>
</reference>
<comment type="function">
    <text evidence="1">May be involved in transcriptional regulation.</text>
</comment>
<dbReference type="Proteomes" id="UP000228934">
    <property type="component" value="Unassembled WGS sequence"/>
</dbReference>
<keyword evidence="5 11" id="KW-0863">Zinc-finger</keyword>
<feature type="non-terminal residue" evidence="14">
    <location>
        <position position="437"/>
    </location>
</feature>
<keyword evidence="8" id="KW-0238">DNA-binding</keyword>
<dbReference type="InterPro" id="IPR036236">
    <property type="entry name" value="Znf_C2H2_sf"/>
</dbReference>
<dbReference type="SUPFAM" id="SSF57667">
    <property type="entry name" value="beta-beta-alpha zinc fingers"/>
    <property type="match status" value="3"/>
</dbReference>
<dbReference type="Pfam" id="PF00096">
    <property type="entry name" value="zf-C2H2"/>
    <property type="match status" value="4"/>
</dbReference>
<feature type="region of interest" description="Disordered" evidence="12">
    <location>
        <begin position="230"/>
        <end position="250"/>
    </location>
</feature>
<feature type="region of interest" description="Disordered" evidence="12">
    <location>
        <begin position="118"/>
        <end position="151"/>
    </location>
</feature>
<evidence type="ECO:0000259" key="13">
    <source>
        <dbReference type="PROSITE" id="PS50157"/>
    </source>
</evidence>
<feature type="region of interest" description="Disordered" evidence="12">
    <location>
        <begin position="164"/>
        <end position="189"/>
    </location>
</feature>
<feature type="compositionally biased region" description="Polar residues" evidence="12">
    <location>
        <begin position="240"/>
        <end position="249"/>
    </location>
</feature>
<evidence type="ECO:0000256" key="2">
    <source>
        <dbReference type="ARBA" id="ARBA00004123"/>
    </source>
</evidence>
<feature type="compositionally biased region" description="Basic and acidic residues" evidence="12">
    <location>
        <begin position="119"/>
        <end position="134"/>
    </location>
</feature>
<evidence type="ECO:0000256" key="12">
    <source>
        <dbReference type="SAM" id="MobiDB-lite"/>
    </source>
</evidence>
<dbReference type="Gene3D" id="3.30.160.60">
    <property type="entry name" value="Classic Zinc Finger"/>
    <property type="match status" value="4"/>
</dbReference>
<feature type="compositionally biased region" description="Acidic residues" evidence="12">
    <location>
        <begin position="167"/>
        <end position="181"/>
    </location>
</feature>
<evidence type="ECO:0000256" key="1">
    <source>
        <dbReference type="ARBA" id="ARBA00003767"/>
    </source>
</evidence>
<dbReference type="GO" id="GO:0001227">
    <property type="term" value="F:DNA-binding transcription repressor activity, RNA polymerase II-specific"/>
    <property type="evidence" value="ECO:0007669"/>
    <property type="project" value="TreeGrafter"/>
</dbReference>
<evidence type="ECO:0000256" key="3">
    <source>
        <dbReference type="ARBA" id="ARBA00022723"/>
    </source>
</evidence>
<dbReference type="FunFam" id="3.30.160.60:FF:000478">
    <property type="entry name" value="Zinc finger protein 133"/>
    <property type="match status" value="1"/>
</dbReference>
<evidence type="ECO:0000256" key="8">
    <source>
        <dbReference type="ARBA" id="ARBA00023125"/>
    </source>
</evidence>
<dbReference type="InterPro" id="IPR013087">
    <property type="entry name" value="Znf_C2H2_type"/>
</dbReference>
<proteinExistence type="predicted"/>
<dbReference type="OrthoDB" id="6077919at2759"/>
<accession>A0A2G9SKL6</accession>
<keyword evidence="6" id="KW-0862">Zinc</keyword>
<feature type="domain" description="C2H2-type" evidence="13">
    <location>
        <begin position="281"/>
        <end position="308"/>
    </location>
</feature>
<keyword evidence="4" id="KW-0677">Repeat</keyword>
<evidence type="ECO:0000256" key="7">
    <source>
        <dbReference type="ARBA" id="ARBA00023015"/>
    </source>
</evidence>
<feature type="non-terminal residue" evidence="14">
    <location>
        <position position="1"/>
    </location>
</feature>
<comment type="subcellular location">
    <subcellularLocation>
        <location evidence="2">Nucleus</location>
    </subcellularLocation>
</comment>
<protein>
    <recommendedName>
        <fullName evidence="13">C2H2-type domain-containing protein</fullName>
    </recommendedName>
</protein>
<evidence type="ECO:0000256" key="4">
    <source>
        <dbReference type="ARBA" id="ARBA00022737"/>
    </source>
</evidence>
<evidence type="ECO:0000256" key="11">
    <source>
        <dbReference type="PROSITE-ProRule" id="PRU00042"/>
    </source>
</evidence>
<dbReference type="PANTHER" id="PTHR24399">
    <property type="entry name" value="ZINC FINGER AND BTB DOMAIN-CONTAINING"/>
    <property type="match status" value="1"/>
</dbReference>
<organism evidence="14 15">
    <name type="scientific">Aquarana catesbeiana</name>
    <name type="common">American bullfrog</name>
    <name type="synonym">Rana catesbeiana</name>
    <dbReference type="NCBI Taxonomy" id="8400"/>
    <lineage>
        <taxon>Eukaryota</taxon>
        <taxon>Metazoa</taxon>
        <taxon>Chordata</taxon>
        <taxon>Craniata</taxon>
        <taxon>Vertebrata</taxon>
        <taxon>Euteleostomi</taxon>
        <taxon>Amphibia</taxon>
        <taxon>Batrachia</taxon>
        <taxon>Anura</taxon>
        <taxon>Neobatrachia</taxon>
        <taxon>Ranoidea</taxon>
        <taxon>Ranidae</taxon>
        <taxon>Aquarana</taxon>
    </lineage>
</organism>
<evidence type="ECO:0000256" key="9">
    <source>
        <dbReference type="ARBA" id="ARBA00023163"/>
    </source>
</evidence>
<dbReference type="PROSITE" id="PS50157">
    <property type="entry name" value="ZINC_FINGER_C2H2_2"/>
    <property type="match status" value="4"/>
</dbReference>
<name>A0A2G9SKL6_AQUCT</name>
<keyword evidence="7" id="KW-0805">Transcription regulation</keyword>
<gene>
    <name evidence="14" type="ORF">AB205_0131490</name>
</gene>
<feature type="region of interest" description="Disordered" evidence="12">
    <location>
        <begin position="199"/>
        <end position="218"/>
    </location>
</feature>
<dbReference type="FunFam" id="3.30.160.60:FF:000446">
    <property type="entry name" value="Zinc finger protein"/>
    <property type="match status" value="1"/>
</dbReference>
<evidence type="ECO:0000256" key="6">
    <source>
        <dbReference type="ARBA" id="ARBA00022833"/>
    </source>
</evidence>
<sequence>HYGPLKETLNHVTLRSSPRVSRRLSRNQEPIMESPPPSLTPERNNKILEVTRKIIELLTGEDPLHVIADPRMHENQSHVPERIIRLTLEIIYLLTGEVRRILGAHMTSLLSLLIKHRPDRRDGSSNRNPPERCPRPLYSRDSTQEDHTVLNKVQGKTWIRKKAVDEVERDDDDPSWEEESPSEMSSEDKHLLLSSDFDVEDEGITGGSPEGNISTANTHQGRIRLNKSLDASSVEKPLTDTLTQPSLGPSDSKIFPECQTRFPQKAEHDHLQKLHSTKKPFQCTECGKCFGYRSLLATHRRIHTGERPFPCLICDKRFAQKITLENHKRTHTGEKPYECPQCEKCFRSQPVLIAHQKKHKKTDRRKPFNCKMGLTPHKREEPYLRSRRGQRLTDTSFLTEHQKAPGVEKLLTCTVCGKHFSHRSALTMHLRVHTGEK</sequence>
<keyword evidence="9" id="KW-0804">Transcription</keyword>
<dbReference type="SMART" id="SM00355">
    <property type="entry name" value="ZnF_C2H2"/>
    <property type="match status" value="4"/>
</dbReference>
<dbReference type="GO" id="GO:0001817">
    <property type="term" value="P:regulation of cytokine production"/>
    <property type="evidence" value="ECO:0007669"/>
    <property type="project" value="TreeGrafter"/>
</dbReference>
<feature type="region of interest" description="Disordered" evidence="12">
    <location>
        <begin position="14"/>
        <end position="43"/>
    </location>
</feature>
<dbReference type="FunFam" id="3.30.160.60:FF:000873">
    <property type="entry name" value="Zinc finger protein 841"/>
    <property type="match status" value="1"/>
</dbReference>
<dbReference type="GO" id="GO:0005654">
    <property type="term" value="C:nucleoplasm"/>
    <property type="evidence" value="ECO:0007669"/>
    <property type="project" value="TreeGrafter"/>
</dbReference>
<dbReference type="PROSITE" id="PS00028">
    <property type="entry name" value="ZINC_FINGER_C2H2_1"/>
    <property type="match status" value="4"/>
</dbReference>
<dbReference type="GO" id="GO:0008270">
    <property type="term" value="F:zinc ion binding"/>
    <property type="evidence" value="ECO:0007669"/>
    <property type="project" value="UniProtKB-KW"/>
</dbReference>
<dbReference type="EMBL" id="KV923748">
    <property type="protein sequence ID" value="PIO40614.1"/>
    <property type="molecule type" value="Genomic_DNA"/>
</dbReference>
<evidence type="ECO:0000256" key="10">
    <source>
        <dbReference type="ARBA" id="ARBA00023242"/>
    </source>
</evidence>
<feature type="domain" description="C2H2-type" evidence="13">
    <location>
        <begin position="411"/>
        <end position="437"/>
    </location>
</feature>
<keyword evidence="15" id="KW-1185">Reference proteome</keyword>
<keyword evidence="10" id="KW-0539">Nucleus</keyword>
<dbReference type="FunFam" id="3.30.160.60:FF:000710">
    <property type="entry name" value="Zinc finger protein 768"/>
    <property type="match status" value="1"/>
</dbReference>
<dbReference type="PANTHER" id="PTHR24399:SF76">
    <property type="entry name" value="GASTRULA ZINC FINGER PROTEIN XLCGF46.1 ISOFORM X1"/>
    <property type="match status" value="1"/>
</dbReference>
<evidence type="ECO:0000256" key="5">
    <source>
        <dbReference type="ARBA" id="ARBA00022771"/>
    </source>
</evidence>
<feature type="domain" description="C2H2-type" evidence="13">
    <location>
        <begin position="309"/>
        <end position="336"/>
    </location>
</feature>
<evidence type="ECO:0000313" key="14">
    <source>
        <dbReference type="EMBL" id="PIO40614.1"/>
    </source>
</evidence>